<keyword evidence="6" id="KW-0472">Membrane</keyword>
<dbReference type="GO" id="GO:0017038">
    <property type="term" value="P:protein import"/>
    <property type="evidence" value="ECO:0007669"/>
    <property type="project" value="TreeGrafter"/>
</dbReference>
<dbReference type="Pfam" id="PF03544">
    <property type="entry name" value="TonB_C"/>
    <property type="match status" value="1"/>
</dbReference>
<evidence type="ECO:0000256" key="6">
    <source>
        <dbReference type="ARBA" id="ARBA00023136"/>
    </source>
</evidence>
<keyword evidence="10" id="KW-1185">Reference proteome</keyword>
<evidence type="ECO:0000256" key="1">
    <source>
        <dbReference type="ARBA" id="ARBA00004167"/>
    </source>
</evidence>
<dbReference type="Proteomes" id="UP000239089">
    <property type="component" value="Unassembled WGS sequence"/>
</dbReference>
<keyword evidence="5" id="KW-1133">Transmembrane helix</keyword>
<dbReference type="Gene3D" id="3.30.1150.10">
    <property type="match status" value="1"/>
</dbReference>
<name>A0A2S6NDD8_9HYPH</name>
<dbReference type="AlphaFoldDB" id="A0A2S6NDD8"/>
<evidence type="ECO:0000256" key="7">
    <source>
        <dbReference type="RuleBase" id="RU004057"/>
    </source>
</evidence>
<dbReference type="GO" id="GO:0055085">
    <property type="term" value="P:transmembrane transport"/>
    <property type="evidence" value="ECO:0007669"/>
    <property type="project" value="InterPro"/>
</dbReference>
<organism evidence="9 10">
    <name type="scientific">Rhodoblastus sphagnicola</name>
    <dbReference type="NCBI Taxonomy" id="333368"/>
    <lineage>
        <taxon>Bacteria</taxon>
        <taxon>Pseudomonadati</taxon>
        <taxon>Pseudomonadota</taxon>
        <taxon>Alphaproteobacteria</taxon>
        <taxon>Hyphomicrobiales</taxon>
        <taxon>Rhodoblastaceae</taxon>
        <taxon>Rhodoblastus</taxon>
    </lineage>
</organism>
<dbReference type="Pfam" id="PF01618">
    <property type="entry name" value="MotA_ExbB"/>
    <property type="match status" value="1"/>
</dbReference>
<proteinExistence type="inferred from homology"/>
<keyword evidence="4" id="KW-0812">Transmembrane</keyword>
<dbReference type="InterPro" id="IPR037682">
    <property type="entry name" value="TonB_C"/>
</dbReference>
<accession>A0A2S6NDD8</accession>
<keyword evidence="7" id="KW-0813">Transport</keyword>
<comment type="similarity">
    <text evidence="7">Belongs to the exbB/tolQ family.</text>
</comment>
<keyword evidence="3" id="KW-1003">Cell membrane</keyword>
<gene>
    <name evidence="9" type="ORF">CCR94_04400</name>
</gene>
<dbReference type="PROSITE" id="PS52015">
    <property type="entry name" value="TONB_CTD"/>
    <property type="match status" value="1"/>
</dbReference>
<sequence length="264" mass="27620">MNSYHHERHCLSPLALFLQAGLAGKSVMALLFLVSVWGWTLILQVWPSARRLCAAVQAARRDEESAVVAEALEAGVRAQAVRVASETHADRRWRIGETMTRAARTLLLEAEGGLPSLAVISSTSPFIGPFGKVWGITSSFTAIADAQDTSLAVVAPGIAEALAAAAIPASVGYNRLSALFSRVSAELNRHKSYPASARARGESGAVGVSFTVGGSGRIASHSIFTSSGSSALDGVVHAMMRAAHAPPPPGGAFHGSIVIRFNLR</sequence>
<evidence type="ECO:0000313" key="9">
    <source>
        <dbReference type="EMBL" id="PPQ32665.1"/>
    </source>
</evidence>
<evidence type="ECO:0000259" key="8">
    <source>
        <dbReference type="PROSITE" id="PS52015"/>
    </source>
</evidence>
<evidence type="ECO:0000256" key="3">
    <source>
        <dbReference type="ARBA" id="ARBA00022475"/>
    </source>
</evidence>
<evidence type="ECO:0000256" key="5">
    <source>
        <dbReference type="ARBA" id="ARBA00022989"/>
    </source>
</evidence>
<dbReference type="InterPro" id="IPR002898">
    <property type="entry name" value="MotA_ExbB_proton_chnl"/>
</dbReference>
<keyword evidence="7" id="KW-0653">Protein transport</keyword>
<dbReference type="InterPro" id="IPR006260">
    <property type="entry name" value="TonB/TolA_C"/>
</dbReference>
<protein>
    <recommendedName>
        <fullName evidence="8">TonB C-terminal domain-containing protein</fullName>
    </recommendedName>
</protein>
<dbReference type="GO" id="GO:0005886">
    <property type="term" value="C:plasma membrane"/>
    <property type="evidence" value="ECO:0007669"/>
    <property type="project" value="UniProtKB-SubCell"/>
</dbReference>
<dbReference type="PANTHER" id="PTHR30625:SF3">
    <property type="entry name" value="TOL-PAL SYSTEM PROTEIN TOLQ"/>
    <property type="match status" value="1"/>
</dbReference>
<comment type="caution">
    <text evidence="9">The sequence shown here is derived from an EMBL/GenBank/DDBJ whole genome shotgun (WGS) entry which is preliminary data.</text>
</comment>
<dbReference type="SUPFAM" id="SSF74653">
    <property type="entry name" value="TolA/TonB C-terminal domain"/>
    <property type="match status" value="1"/>
</dbReference>
<dbReference type="OrthoDB" id="8455887at2"/>
<reference evidence="9 10" key="1">
    <citation type="journal article" date="2018" name="Arch. Microbiol.">
        <title>New insights into the metabolic potential of the phototrophic purple bacterium Rhodopila globiformis DSM 161(T) from its draft genome sequence and evidence for a vanadium-dependent nitrogenase.</title>
        <authorList>
            <person name="Imhoff J.F."/>
            <person name="Rahn T."/>
            <person name="Kunzel S."/>
            <person name="Neulinger S.C."/>
        </authorList>
    </citation>
    <scope>NUCLEOTIDE SEQUENCE [LARGE SCALE GENOMIC DNA]</scope>
    <source>
        <strain evidence="9 10">DSM 16996</strain>
    </source>
</reference>
<evidence type="ECO:0000256" key="2">
    <source>
        <dbReference type="ARBA" id="ARBA00004651"/>
    </source>
</evidence>
<dbReference type="NCBIfam" id="TIGR01352">
    <property type="entry name" value="tonB_Cterm"/>
    <property type="match status" value="1"/>
</dbReference>
<evidence type="ECO:0000256" key="4">
    <source>
        <dbReference type="ARBA" id="ARBA00022692"/>
    </source>
</evidence>
<dbReference type="PANTHER" id="PTHR30625">
    <property type="entry name" value="PROTEIN TOLQ"/>
    <property type="match status" value="1"/>
</dbReference>
<dbReference type="InterPro" id="IPR050790">
    <property type="entry name" value="ExbB/TolQ_transport"/>
</dbReference>
<dbReference type="EMBL" id="NHSJ01000036">
    <property type="protein sequence ID" value="PPQ32665.1"/>
    <property type="molecule type" value="Genomic_DNA"/>
</dbReference>
<evidence type="ECO:0000313" key="10">
    <source>
        <dbReference type="Proteomes" id="UP000239089"/>
    </source>
</evidence>
<dbReference type="RefSeq" id="WP_104506668.1">
    <property type="nucleotide sequence ID" value="NZ_JACIGC010000021.1"/>
</dbReference>
<comment type="subcellular location">
    <subcellularLocation>
        <location evidence="2">Cell membrane</location>
        <topology evidence="2">Multi-pass membrane protein</topology>
    </subcellularLocation>
    <subcellularLocation>
        <location evidence="7">Membrane</location>
        <topology evidence="7">Multi-pass membrane protein</topology>
    </subcellularLocation>
    <subcellularLocation>
        <location evidence="1">Membrane</location>
        <topology evidence="1">Single-pass membrane protein</topology>
    </subcellularLocation>
</comment>
<feature type="domain" description="TonB C-terminal" evidence="8">
    <location>
        <begin position="178"/>
        <end position="264"/>
    </location>
</feature>